<dbReference type="SMART" id="SM00409">
    <property type="entry name" value="IG"/>
    <property type="match status" value="3"/>
</dbReference>
<evidence type="ECO:0000313" key="16">
    <source>
        <dbReference type="EMBL" id="CAB3360736.1"/>
    </source>
</evidence>
<keyword evidence="5 14" id="KW-0812">Transmembrane</keyword>
<evidence type="ECO:0000313" key="17">
    <source>
        <dbReference type="Proteomes" id="UP000494165"/>
    </source>
</evidence>
<dbReference type="OrthoDB" id="1936208at2759"/>
<dbReference type="PANTHER" id="PTHR23302:SF24">
    <property type="entry name" value="TMC DOMAIN-CONTAINING PROTEIN"/>
    <property type="match status" value="1"/>
</dbReference>
<dbReference type="InterPro" id="IPR013783">
    <property type="entry name" value="Ig-like_fold"/>
</dbReference>
<keyword evidence="10" id="KW-1015">Disulfide bond</keyword>
<feature type="transmembrane region" description="Helical" evidence="14">
    <location>
        <begin position="1043"/>
        <end position="1063"/>
    </location>
</feature>
<keyword evidence="17" id="KW-1185">Reference proteome</keyword>
<feature type="transmembrane region" description="Helical" evidence="14">
    <location>
        <begin position="359"/>
        <end position="380"/>
    </location>
</feature>
<keyword evidence="6" id="KW-0732">Signal</keyword>
<feature type="region of interest" description="Disordered" evidence="13">
    <location>
        <begin position="964"/>
        <end position="1033"/>
    </location>
</feature>
<evidence type="ECO:0000256" key="13">
    <source>
        <dbReference type="SAM" id="MobiDB-lite"/>
    </source>
</evidence>
<evidence type="ECO:0000256" key="8">
    <source>
        <dbReference type="ARBA" id="ARBA00022989"/>
    </source>
</evidence>
<feature type="transmembrane region" description="Helical" evidence="14">
    <location>
        <begin position="592"/>
        <end position="613"/>
    </location>
</feature>
<dbReference type="PROSITE" id="PS50835">
    <property type="entry name" value="IG_LIKE"/>
    <property type="match status" value="2"/>
</dbReference>
<keyword evidence="4" id="KW-1003">Cell membrane</keyword>
<feature type="transmembrane region" description="Helical" evidence="14">
    <location>
        <begin position="552"/>
        <end position="571"/>
    </location>
</feature>
<evidence type="ECO:0000256" key="12">
    <source>
        <dbReference type="ARBA" id="ARBA00023319"/>
    </source>
</evidence>
<comment type="caution">
    <text evidence="16">The sequence shown here is derived from an EMBL/GenBank/DDBJ whole genome shotgun (WGS) entry which is preliminary data.</text>
</comment>
<dbReference type="Pfam" id="PF13927">
    <property type="entry name" value="Ig_3"/>
    <property type="match status" value="2"/>
</dbReference>
<accession>A0A8S1BW06</accession>
<evidence type="ECO:0000256" key="5">
    <source>
        <dbReference type="ARBA" id="ARBA00022692"/>
    </source>
</evidence>
<dbReference type="Pfam" id="PF07810">
    <property type="entry name" value="TMC"/>
    <property type="match status" value="1"/>
</dbReference>
<feature type="transmembrane region" description="Helical" evidence="14">
    <location>
        <begin position="647"/>
        <end position="675"/>
    </location>
</feature>
<dbReference type="GO" id="GO:0008381">
    <property type="term" value="F:mechanosensitive monoatomic ion channel activity"/>
    <property type="evidence" value="ECO:0007669"/>
    <property type="project" value="TreeGrafter"/>
</dbReference>
<dbReference type="FunFam" id="2.60.40.10:FF:000376">
    <property type="entry name" value="CLUMA_CG000981, isoform A"/>
    <property type="match status" value="1"/>
</dbReference>
<evidence type="ECO:0000256" key="14">
    <source>
        <dbReference type="SAM" id="Phobius"/>
    </source>
</evidence>
<dbReference type="AlphaFoldDB" id="A0A8S1BW06"/>
<dbReference type="InterPro" id="IPR036179">
    <property type="entry name" value="Ig-like_dom_sf"/>
</dbReference>
<evidence type="ECO:0000256" key="2">
    <source>
        <dbReference type="ARBA" id="ARBA00004236"/>
    </source>
</evidence>
<dbReference type="Gene3D" id="2.60.40.10">
    <property type="entry name" value="Immunoglobulins"/>
    <property type="match status" value="3"/>
</dbReference>
<keyword evidence="7" id="KW-0677">Repeat</keyword>
<dbReference type="InterPro" id="IPR012496">
    <property type="entry name" value="TMC_dom"/>
</dbReference>
<evidence type="ECO:0000256" key="1">
    <source>
        <dbReference type="ARBA" id="ARBA00004141"/>
    </source>
</evidence>
<feature type="domain" description="Ig-like" evidence="15">
    <location>
        <begin position="780"/>
        <end position="871"/>
    </location>
</feature>
<evidence type="ECO:0000256" key="10">
    <source>
        <dbReference type="ARBA" id="ARBA00023157"/>
    </source>
</evidence>
<dbReference type="FunFam" id="2.60.40.10:FF:000328">
    <property type="entry name" value="CLUMA_CG000981, isoform A"/>
    <property type="match status" value="1"/>
</dbReference>
<dbReference type="Proteomes" id="UP000494165">
    <property type="component" value="Unassembled WGS sequence"/>
</dbReference>
<feature type="domain" description="Ig-like" evidence="15">
    <location>
        <begin position="875"/>
        <end position="973"/>
    </location>
</feature>
<dbReference type="PANTHER" id="PTHR23302">
    <property type="entry name" value="TRANSMEMBRANE CHANNEL-RELATED"/>
    <property type="match status" value="1"/>
</dbReference>
<feature type="transmembrane region" description="Helical" evidence="14">
    <location>
        <begin position="154"/>
        <end position="185"/>
    </location>
</feature>
<evidence type="ECO:0000256" key="11">
    <source>
        <dbReference type="ARBA" id="ARBA00023180"/>
    </source>
</evidence>
<evidence type="ECO:0000256" key="7">
    <source>
        <dbReference type="ARBA" id="ARBA00022737"/>
    </source>
</evidence>
<dbReference type="InterPro" id="IPR003598">
    <property type="entry name" value="Ig_sub2"/>
</dbReference>
<evidence type="ECO:0000256" key="9">
    <source>
        <dbReference type="ARBA" id="ARBA00023136"/>
    </source>
</evidence>
<keyword evidence="8 14" id="KW-1133">Transmembrane helix</keyword>
<comment type="subcellular location">
    <subcellularLocation>
        <location evidence="2">Cell membrane</location>
    </subcellularLocation>
    <subcellularLocation>
        <location evidence="1">Membrane</location>
        <topology evidence="1">Multi-pass membrane protein</topology>
    </subcellularLocation>
</comment>
<dbReference type="EMBL" id="CADEPI010000004">
    <property type="protein sequence ID" value="CAB3360736.1"/>
    <property type="molecule type" value="Genomic_DNA"/>
</dbReference>
<comment type="similarity">
    <text evidence="3">Belongs to the TMC family.</text>
</comment>
<protein>
    <recommendedName>
        <fullName evidence="15">Ig-like domain-containing protein</fullName>
    </recommendedName>
</protein>
<keyword evidence="12" id="KW-0393">Immunoglobulin domain</keyword>
<feature type="compositionally biased region" description="Basic and acidic residues" evidence="13">
    <location>
        <begin position="991"/>
        <end position="1000"/>
    </location>
</feature>
<gene>
    <name evidence="16" type="ORF">CLODIP_2_CD03255</name>
</gene>
<dbReference type="SMART" id="SM00408">
    <property type="entry name" value="IGc2"/>
    <property type="match status" value="2"/>
</dbReference>
<feature type="transmembrane region" description="Helical" evidence="14">
    <location>
        <begin position="264"/>
        <end position="282"/>
    </location>
</feature>
<feature type="compositionally biased region" description="Basic and acidic residues" evidence="13">
    <location>
        <begin position="1020"/>
        <end position="1032"/>
    </location>
</feature>
<proteinExistence type="inferred from homology"/>
<evidence type="ECO:0000256" key="6">
    <source>
        <dbReference type="ARBA" id="ARBA00022729"/>
    </source>
</evidence>
<evidence type="ECO:0000256" key="3">
    <source>
        <dbReference type="ARBA" id="ARBA00006510"/>
    </source>
</evidence>
<feature type="transmembrane region" description="Helical" evidence="14">
    <location>
        <begin position="400"/>
        <end position="424"/>
    </location>
</feature>
<organism evidence="16 17">
    <name type="scientific">Cloeon dipterum</name>
    <dbReference type="NCBI Taxonomy" id="197152"/>
    <lineage>
        <taxon>Eukaryota</taxon>
        <taxon>Metazoa</taxon>
        <taxon>Ecdysozoa</taxon>
        <taxon>Arthropoda</taxon>
        <taxon>Hexapoda</taxon>
        <taxon>Insecta</taxon>
        <taxon>Pterygota</taxon>
        <taxon>Palaeoptera</taxon>
        <taxon>Ephemeroptera</taxon>
        <taxon>Pisciforma</taxon>
        <taxon>Baetidae</taxon>
        <taxon>Cloeon</taxon>
    </lineage>
</organism>
<keyword evidence="11" id="KW-0325">Glycoprotein</keyword>
<dbReference type="InterPro" id="IPR007110">
    <property type="entry name" value="Ig-like_dom"/>
</dbReference>
<feature type="compositionally biased region" description="Low complexity" evidence="13">
    <location>
        <begin position="972"/>
        <end position="985"/>
    </location>
</feature>
<keyword evidence="9 14" id="KW-0472">Membrane</keyword>
<dbReference type="SUPFAM" id="SSF48726">
    <property type="entry name" value="Immunoglobulin"/>
    <property type="match status" value="3"/>
</dbReference>
<dbReference type="InterPro" id="IPR003599">
    <property type="entry name" value="Ig_sub"/>
</dbReference>
<dbReference type="InterPro" id="IPR038900">
    <property type="entry name" value="TMC"/>
</dbReference>
<dbReference type="GO" id="GO:0005886">
    <property type="term" value="C:plasma membrane"/>
    <property type="evidence" value="ECO:0007669"/>
    <property type="project" value="UniProtKB-SubCell"/>
</dbReference>
<evidence type="ECO:0000256" key="4">
    <source>
        <dbReference type="ARBA" id="ARBA00022475"/>
    </source>
</evidence>
<name>A0A8S1BW06_9INSE</name>
<feature type="compositionally biased region" description="Polar residues" evidence="13">
    <location>
        <begin position="1006"/>
        <end position="1019"/>
    </location>
</feature>
<reference evidence="16 17" key="1">
    <citation type="submission" date="2020-04" db="EMBL/GenBank/DDBJ databases">
        <authorList>
            <person name="Alioto T."/>
            <person name="Alioto T."/>
            <person name="Gomez Garrido J."/>
        </authorList>
    </citation>
    <scope>NUCLEOTIDE SEQUENCE [LARGE SCALE GENOMIC DNA]</scope>
</reference>
<sequence length="1074" mass="121770">MSSGDGSGWESDRTQAWQQVRYRDNHPEATASTSNAASIDAGMHRDAAAHLATLLPSKQAQHTIGEVALNWLLSSENIPNEERAWEEIMRIKEMPVNMAQKKELKAQFKNANQGFEEVKWQRKKFWQRCKANFKDFFGKLELWQGSLKTIEGNFGVGVVSLFLFIKWLMFLNIFIFTLTFLLIVLPSAILEPGPSGQCDLAGNDSQSIACCVEQYQNYTSTSSDFFFFDLVQGTGWMEKTMLFYGHYTSEIYILNNGLFYDLPFAYLISTLLYFLVSLIAIVKSAARGFRERIITGESQFYCNLIFAGWDFCFDKPKRMIYVQKAIFNEIKGCLEAERLQTERKIPTRMEKFRLLLSRVVVNTGIISILLASMVAIFYVFTLSRQLLRTYENSESRMLLLFFEFMPYLLIVSLNLLLPLLFTFLVDFEHYSPIVVVRITLLRTVFLRLSTLGVLGASIYPIVSCYRHDGCVCRDEAPLCWETYVGQQFYKLAMTNALSGIAVTFFINFPRAMIARYFEGNRFISFVCEQQFELPGHALDVVYSQTLCWIGSFYSPLLPAFAVVHCFLSFYVKKFACLVNSRPPSQIYRTSRSNYMFISVLLISFVAAAIAVGYSLTEVKPSRSCGPFKGDDPVWVTLWLSFAKLPNWIQGFASFLSTAGFTLPMIVLLLLALYYFNSVTAARRQMALVLRRQLLLEGQDKQFLLDQLSVAWMHFEQSAILTVHNHVITRNPRISVSHDKHRTWFLHINNVQEEDKGRYMCQINTVQAKTQFGYLHVVVPPNIDDALSSTDVIVREGANVTLTCIATGSPSPSVRWKRDDGNKININKSNSVVEYEGEVLELTRISRLDMGAYLCIASNGVPPTVSKRIKVSVDFPPMLWIPHQLVGAPIGSSVTLECFTEAHPTSLNYWTREDGNMIHESAKYHSENTVGPPAYKTHMRLTIHKISERDQGTYKCVAKNPRGETDGNIRLYTSSPPSTIPPTTTTQVVTKRLPDPVETKNKGSKYQPPSINEINNFDQKSNSHEAGKGKKQDWLQSDNTSASVPLTAGLALLLICLMTVNLTFHQNANLYLTSS</sequence>
<evidence type="ECO:0000259" key="15">
    <source>
        <dbReference type="PROSITE" id="PS50835"/>
    </source>
</evidence>